<dbReference type="InterPro" id="IPR027417">
    <property type="entry name" value="P-loop_NTPase"/>
</dbReference>
<dbReference type="PANTHER" id="PTHR43514">
    <property type="entry name" value="ABC TRANSPORTER I FAMILY MEMBER 10"/>
    <property type="match status" value="1"/>
</dbReference>
<keyword evidence="5" id="KW-1185">Reference proteome</keyword>
<gene>
    <name evidence="4" type="ORF">CcCBS67573_g00255</name>
</gene>
<dbReference type="GO" id="GO:0005524">
    <property type="term" value="F:ATP binding"/>
    <property type="evidence" value="ECO:0007669"/>
    <property type="project" value="UniProtKB-KW"/>
</dbReference>
<dbReference type="InterPro" id="IPR003439">
    <property type="entry name" value="ABC_transporter-like_ATP-bd"/>
</dbReference>
<name>A0A507FQ40_9FUNG</name>
<evidence type="ECO:0000256" key="1">
    <source>
        <dbReference type="ARBA" id="ARBA00022741"/>
    </source>
</evidence>
<dbReference type="EMBL" id="QEAP01000003">
    <property type="protein sequence ID" value="TPX78539.1"/>
    <property type="molecule type" value="Genomic_DNA"/>
</dbReference>
<evidence type="ECO:0000256" key="2">
    <source>
        <dbReference type="ARBA" id="ARBA00022840"/>
    </source>
</evidence>
<dbReference type="GO" id="GO:0016887">
    <property type="term" value="F:ATP hydrolysis activity"/>
    <property type="evidence" value="ECO:0007669"/>
    <property type="project" value="InterPro"/>
</dbReference>
<keyword evidence="1" id="KW-0547">Nucleotide-binding</keyword>
<accession>A0A507FQ40</accession>
<protein>
    <recommendedName>
        <fullName evidence="3">ABC transporter domain-containing protein</fullName>
    </recommendedName>
</protein>
<feature type="domain" description="ABC transporter" evidence="3">
    <location>
        <begin position="302"/>
        <end position="542"/>
    </location>
</feature>
<dbReference type="PANTHER" id="PTHR43514:SF4">
    <property type="entry name" value="ABC TRANSPORTER I FAMILY MEMBER 10"/>
    <property type="match status" value="1"/>
</dbReference>
<dbReference type="STRING" id="246404.A0A507FQ40"/>
<dbReference type="SUPFAM" id="SSF52540">
    <property type="entry name" value="P-loop containing nucleoside triphosphate hydrolases"/>
    <property type="match status" value="2"/>
</dbReference>
<organism evidence="4 5">
    <name type="scientific">Chytriomyces confervae</name>
    <dbReference type="NCBI Taxonomy" id="246404"/>
    <lineage>
        <taxon>Eukaryota</taxon>
        <taxon>Fungi</taxon>
        <taxon>Fungi incertae sedis</taxon>
        <taxon>Chytridiomycota</taxon>
        <taxon>Chytridiomycota incertae sedis</taxon>
        <taxon>Chytridiomycetes</taxon>
        <taxon>Chytridiales</taxon>
        <taxon>Chytriomycetaceae</taxon>
        <taxon>Chytriomyces</taxon>
    </lineage>
</organism>
<evidence type="ECO:0000313" key="4">
    <source>
        <dbReference type="EMBL" id="TPX78539.1"/>
    </source>
</evidence>
<dbReference type="InterPro" id="IPR003593">
    <property type="entry name" value="AAA+_ATPase"/>
</dbReference>
<dbReference type="OrthoDB" id="10255969at2759"/>
<dbReference type="InterPro" id="IPR050334">
    <property type="entry name" value="Molybdenum_import_ModC"/>
</dbReference>
<dbReference type="AlphaFoldDB" id="A0A507FQ40"/>
<evidence type="ECO:0000259" key="3">
    <source>
        <dbReference type="PROSITE" id="PS50893"/>
    </source>
</evidence>
<sequence length="542" mass="59353">MSANVFKCSHAQLLRYGTASIDGAVFKQPLSVTVNARDRWAVLGKVGSGKSTLASALTGGLRWISKDPVSTEGNKLLSFKEHSHALSYASHSIADRYHSFIGEDEVTVGQFLLGLDSKRRVDVVVHDVEGNAINRGLEVFNPFETLDSRSLSLARMFKLEELVPMPLIRLSNGQLMRTRLAKSLLFSNAANANLLILDEPFMGLDVATRQSLSSLLGELSNDPNAPNLMLLLRPQDALPSWITHVLELDNMNIAFQGTASDFRNHKASQEHHEYAEKIKPNVISKPSADAAPKSNGSSVKLAELKNVTVQAADGAKILDNVSWTICENERWGLTGPNGSGKTTLLSILVGDHPQAYSNEVTLFGQPRGTPGVSIWDIKSRIGFVSPELHMHFTSRIHSGHIKNTTTTGSSSVTLLDVVVSGFAKEGIASHTETSQKQRKSAISLMQELGIASKMDLPFLQLSMGEQRLGFICRALVDESRTLFIFDEPFQGVDEEGVKRVHSWLAENLEGRALIIVSHHEEEIESVVTQRIMLQDGKVVMCG</sequence>
<reference evidence="4 5" key="1">
    <citation type="journal article" date="2019" name="Sci. Rep.">
        <title>Comparative genomics of chytrid fungi reveal insights into the obligate biotrophic and pathogenic lifestyle of Synchytrium endobioticum.</title>
        <authorList>
            <person name="van de Vossenberg B.T.L.H."/>
            <person name="Warris S."/>
            <person name="Nguyen H.D.T."/>
            <person name="van Gent-Pelzer M.P.E."/>
            <person name="Joly D.L."/>
            <person name="van de Geest H.C."/>
            <person name="Bonants P.J.M."/>
            <person name="Smith D.S."/>
            <person name="Levesque C.A."/>
            <person name="van der Lee T.A.J."/>
        </authorList>
    </citation>
    <scope>NUCLEOTIDE SEQUENCE [LARGE SCALE GENOMIC DNA]</scope>
    <source>
        <strain evidence="4 5">CBS 675.73</strain>
    </source>
</reference>
<dbReference type="SMART" id="SM00382">
    <property type="entry name" value="AAA"/>
    <property type="match status" value="2"/>
</dbReference>
<feature type="domain" description="ABC transporter" evidence="3">
    <location>
        <begin position="11"/>
        <end position="275"/>
    </location>
</feature>
<dbReference type="Gene3D" id="3.40.50.300">
    <property type="entry name" value="P-loop containing nucleotide triphosphate hydrolases"/>
    <property type="match status" value="2"/>
</dbReference>
<comment type="caution">
    <text evidence="4">The sequence shown here is derived from an EMBL/GenBank/DDBJ whole genome shotgun (WGS) entry which is preliminary data.</text>
</comment>
<evidence type="ECO:0000313" key="5">
    <source>
        <dbReference type="Proteomes" id="UP000320333"/>
    </source>
</evidence>
<proteinExistence type="predicted"/>
<keyword evidence="2" id="KW-0067">ATP-binding</keyword>
<dbReference type="Pfam" id="PF00005">
    <property type="entry name" value="ABC_tran"/>
    <property type="match status" value="2"/>
</dbReference>
<dbReference type="PROSITE" id="PS50893">
    <property type="entry name" value="ABC_TRANSPORTER_2"/>
    <property type="match status" value="2"/>
</dbReference>
<dbReference type="Proteomes" id="UP000320333">
    <property type="component" value="Unassembled WGS sequence"/>
</dbReference>